<comment type="caution">
    <text evidence="1">The sequence shown here is derived from an EMBL/GenBank/DDBJ whole genome shotgun (WGS) entry which is preliminary data.</text>
</comment>
<proteinExistence type="predicted"/>
<sequence length="112" mass="12415">MPLMLSRVWWVELHKCYVPPPLTLICPFQVSKAWLPKLSSSHPLFLRFVVICLKIFVRKCGRGVKGVVTKVTRCGETVVGRGTAIAPQLEIRPRAGGVAYCLDLGGLRPSSR</sequence>
<reference evidence="1" key="2">
    <citation type="journal article" date="2024" name="Plant">
        <title>Genomic evolution and insights into agronomic trait innovations of Sesamum species.</title>
        <authorList>
            <person name="Miao H."/>
            <person name="Wang L."/>
            <person name="Qu L."/>
            <person name="Liu H."/>
            <person name="Sun Y."/>
            <person name="Le M."/>
            <person name="Wang Q."/>
            <person name="Wei S."/>
            <person name="Zheng Y."/>
            <person name="Lin W."/>
            <person name="Duan Y."/>
            <person name="Cao H."/>
            <person name="Xiong S."/>
            <person name="Wang X."/>
            <person name="Wei L."/>
            <person name="Li C."/>
            <person name="Ma Q."/>
            <person name="Ju M."/>
            <person name="Zhao R."/>
            <person name="Li G."/>
            <person name="Mu C."/>
            <person name="Tian Q."/>
            <person name="Mei H."/>
            <person name="Zhang T."/>
            <person name="Gao T."/>
            <person name="Zhang H."/>
        </authorList>
    </citation>
    <scope>NUCLEOTIDE SEQUENCE</scope>
    <source>
        <strain evidence="1">G02</strain>
    </source>
</reference>
<organism evidence="1">
    <name type="scientific">Sesamum radiatum</name>
    <name type="common">Black benniseed</name>
    <dbReference type="NCBI Taxonomy" id="300843"/>
    <lineage>
        <taxon>Eukaryota</taxon>
        <taxon>Viridiplantae</taxon>
        <taxon>Streptophyta</taxon>
        <taxon>Embryophyta</taxon>
        <taxon>Tracheophyta</taxon>
        <taxon>Spermatophyta</taxon>
        <taxon>Magnoliopsida</taxon>
        <taxon>eudicotyledons</taxon>
        <taxon>Gunneridae</taxon>
        <taxon>Pentapetalae</taxon>
        <taxon>asterids</taxon>
        <taxon>lamiids</taxon>
        <taxon>Lamiales</taxon>
        <taxon>Pedaliaceae</taxon>
        <taxon>Sesamum</taxon>
    </lineage>
</organism>
<gene>
    <name evidence="1" type="ORF">Sradi_7171000</name>
</gene>
<dbReference type="AlphaFoldDB" id="A0AAW2IU15"/>
<protein>
    <submittedName>
        <fullName evidence="1">Uncharacterized protein</fullName>
    </submittedName>
</protein>
<reference evidence="1" key="1">
    <citation type="submission" date="2020-06" db="EMBL/GenBank/DDBJ databases">
        <authorList>
            <person name="Li T."/>
            <person name="Hu X."/>
            <person name="Zhang T."/>
            <person name="Song X."/>
            <person name="Zhang H."/>
            <person name="Dai N."/>
            <person name="Sheng W."/>
            <person name="Hou X."/>
            <person name="Wei L."/>
        </authorList>
    </citation>
    <scope>NUCLEOTIDE SEQUENCE</scope>
    <source>
        <strain evidence="1">G02</strain>
        <tissue evidence="1">Leaf</tissue>
    </source>
</reference>
<name>A0AAW2IU15_SESRA</name>
<evidence type="ECO:0000313" key="1">
    <source>
        <dbReference type="EMBL" id="KAL0285585.1"/>
    </source>
</evidence>
<accession>A0AAW2IU15</accession>
<dbReference type="EMBL" id="JACGWJ010001028">
    <property type="protein sequence ID" value="KAL0285585.1"/>
    <property type="molecule type" value="Genomic_DNA"/>
</dbReference>